<dbReference type="InterPro" id="IPR050553">
    <property type="entry name" value="Thioredoxin_ResA/DsbE_sf"/>
</dbReference>
<keyword evidence="7" id="KW-1185">Reference proteome</keyword>
<keyword evidence="3" id="KW-1015">Disulfide bond</keyword>
<dbReference type="PANTHER" id="PTHR42852">
    <property type="entry name" value="THIOL:DISULFIDE INTERCHANGE PROTEIN DSBE"/>
    <property type="match status" value="1"/>
</dbReference>
<evidence type="ECO:0000313" key="6">
    <source>
        <dbReference type="EMBL" id="QJD96680.1"/>
    </source>
</evidence>
<dbReference type="RefSeq" id="WP_169608211.1">
    <property type="nucleotide sequence ID" value="NZ_CP051682.1"/>
</dbReference>
<name>A0A7L5DZX9_9SPHI</name>
<comment type="subcellular location">
    <subcellularLocation>
        <location evidence="1">Cell envelope</location>
    </subcellularLocation>
</comment>
<evidence type="ECO:0000313" key="7">
    <source>
        <dbReference type="Proteomes" id="UP000503278"/>
    </source>
</evidence>
<dbReference type="GO" id="GO:0016491">
    <property type="term" value="F:oxidoreductase activity"/>
    <property type="evidence" value="ECO:0007669"/>
    <property type="project" value="InterPro"/>
</dbReference>
<gene>
    <name evidence="6" type="ORF">HH214_12735</name>
</gene>
<dbReference type="CDD" id="cd02966">
    <property type="entry name" value="TlpA_like_family"/>
    <property type="match status" value="1"/>
</dbReference>
<protein>
    <submittedName>
        <fullName evidence="6">Redoxin domain-containing protein</fullName>
    </submittedName>
</protein>
<dbReference type="PANTHER" id="PTHR42852:SF6">
    <property type="entry name" value="THIOL:DISULFIDE INTERCHANGE PROTEIN DSBE"/>
    <property type="match status" value="1"/>
</dbReference>
<dbReference type="GO" id="GO:0017004">
    <property type="term" value="P:cytochrome complex assembly"/>
    <property type="evidence" value="ECO:0007669"/>
    <property type="project" value="UniProtKB-KW"/>
</dbReference>
<dbReference type="GO" id="GO:0016209">
    <property type="term" value="F:antioxidant activity"/>
    <property type="evidence" value="ECO:0007669"/>
    <property type="project" value="InterPro"/>
</dbReference>
<evidence type="ECO:0000259" key="5">
    <source>
        <dbReference type="PROSITE" id="PS51352"/>
    </source>
</evidence>
<organism evidence="6 7">
    <name type="scientific">Mucilaginibacter robiniae</name>
    <dbReference type="NCBI Taxonomy" id="2728022"/>
    <lineage>
        <taxon>Bacteria</taxon>
        <taxon>Pseudomonadati</taxon>
        <taxon>Bacteroidota</taxon>
        <taxon>Sphingobacteriia</taxon>
        <taxon>Sphingobacteriales</taxon>
        <taxon>Sphingobacteriaceae</taxon>
        <taxon>Mucilaginibacter</taxon>
    </lineage>
</organism>
<feature type="domain" description="Thioredoxin" evidence="5">
    <location>
        <begin position="328"/>
        <end position="470"/>
    </location>
</feature>
<dbReference type="InterPro" id="IPR036249">
    <property type="entry name" value="Thioredoxin-like_sf"/>
</dbReference>
<dbReference type="InterPro" id="IPR000866">
    <property type="entry name" value="AhpC/TSA"/>
</dbReference>
<keyword evidence="2" id="KW-0201">Cytochrome c-type biogenesis</keyword>
<keyword evidence="4" id="KW-0676">Redox-active center</keyword>
<dbReference type="PROSITE" id="PS51352">
    <property type="entry name" value="THIOREDOXIN_2"/>
    <property type="match status" value="1"/>
</dbReference>
<dbReference type="SUPFAM" id="SSF81901">
    <property type="entry name" value="HCP-like"/>
    <property type="match status" value="1"/>
</dbReference>
<accession>A0A7L5DZX9</accession>
<dbReference type="SUPFAM" id="SSF52833">
    <property type="entry name" value="Thioredoxin-like"/>
    <property type="match status" value="1"/>
</dbReference>
<dbReference type="Proteomes" id="UP000503278">
    <property type="component" value="Chromosome"/>
</dbReference>
<dbReference type="EMBL" id="CP051682">
    <property type="protein sequence ID" value="QJD96680.1"/>
    <property type="molecule type" value="Genomic_DNA"/>
</dbReference>
<evidence type="ECO:0000256" key="1">
    <source>
        <dbReference type="ARBA" id="ARBA00004196"/>
    </source>
</evidence>
<dbReference type="Gene3D" id="3.40.30.10">
    <property type="entry name" value="Glutaredoxin"/>
    <property type="match status" value="1"/>
</dbReference>
<dbReference type="AlphaFoldDB" id="A0A7L5DZX9"/>
<reference evidence="6 7" key="1">
    <citation type="submission" date="2020-04" db="EMBL/GenBank/DDBJ databases">
        <title>Genome sequencing of novel species.</title>
        <authorList>
            <person name="Heo J."/>
            <person name="Kim S.-J."/>
            <person name="Kim J.-S."/>
            <person name="Hong S.-B."/>
            <person name="Kwon S.-W."/>
        </authorList>
    </citation>
    <scope>NUCLEOTIDE SEQUENCE [LARGE SCALE GENOMIC DNA]</scope>
    <source>
        <strain evidence="6 7">F39-2</strain>
    </source>
</reference>
<dbReference type="Pfam" id="PF00578">
    <property type="entry name" value="AhpC-TSA"/>
    <property type="match status" value="1"/>
</dbReference>
<dbReference type="GO" id="GO:0006950">
    <property type="term" value="P:response to stress"/>
    <property type="evidence" value="ECO:0007669"/>
    <property type="project" value="UniProtKB-ARBA"/>
</dbReference>
<dbReference type="InterPro" id="IPR011990">
    <property type="entry name" value="TPR-like_helical_dom_sf"/>
</dbReference>
<dbReference type="Gene3D" id="1.25.40.10">
    <property type="entry name" value="Tetratricopeptide repeat domain"/>
    <property type="match status" value="1"/>
</dbReference>
<dbReference type="GO" id="GO:0030313">
    <property type="term" value="C:cell envelope"/>
    <property type="evidence" value="ECO:0007669"/>
    <property type="project" value="UniProtKB-SubCell"/>
</dbReference>
<dbReference type="InterPro" id="IPR013766">
    <property type="entry name" value="Thioredoxin_domain"/>
</dbReference>
<evidence type="ECO:0000256" key="2">
    <source>
        <dbReference type="ARBA" id="ARBA00022748"/>
    </source>
</evidence>
<evidence type="ECO:0000256" key="4">
    <source>
        <dbReference type="ARBA" id="ARBA00023284"/>
    </source>
</evidence>
<proteinExistence type="predicted"/>
<dbReference type="KEGG" id="mrob:HH214_12735"/>
<evidence type="ECO:0000256" key="3">
    <source>
        <dbReference type="ARBA" id="ARBA00023157"/>
    </source>
</evidence>
<sequence length="472" mass="53662">MGPASESEIKAARSTLESNFNDAKAHRNYIYVMGLNNPLLIAQYRIWMKKYPQNVNFPLAIGTFYHNAEMPQAKEFLLKAAELEPQNADIWSMLANDAGRWGQDDLSTAYLRKAMLADTANATYAASYLFALKNGDPDYRQKVFDFVKRFPASEQGAQALYWLADRDTSLNDRIQDYEQLRQTYPPQKFRWSSSGMIGLADAYLQTNPEKALTLSNEMGEEKEWQIRKQLAESLIQINQLEQSQSYKEAASKADQIKLPSFNYLNDFVALKKADLLAKAGDVKAAYDSLATKYAKLPTYPLYTALTGYAQSLGKNKKQMLKDVETIRHHTAVSAYPFELDLYTSKGKLNLHDLKGKVVLLTFWFPGCSPCRAEFPHFQSVINKFKGKDVVYVGINVDPEQDPYVLPLLKNSNYSFIPLRGSSEFARKNYGVQGEPENFLIDQDGKIIFKDFRIDNSNHRTLELMISSLLQKG</sequence>